<feature type="region of interest" description="Reductase" evidence="15">
    <location>
        <begin position="149"/>
        <end position="404"/>
    </location>
</feature>
<dbReference type="HAMAP" id="MF_01252">
    <property type="entry name" value="Hmp"/>
    <property type="match status" value="1"/>
</dbReference>
<dbReference type="InterPro" id="IPR009050">
    <property type="entry name" value="Globin-like_sf"/>
</dbReference>
<proteinExistence type="inferred from homology"/>
<feature type="binding site" evidence="15">
    <location>
        <begin position="276"/>
        <end position="281"/>
    </location>
    <ligand>
        <name>NADP(+)</name>
        <dbReference type="ChEBI" id="CHEBI:58349"/>
    </ligand>
</feature>
<evidence type="ECO:0000256" key="7">
    <source>
        <dbReference type="ARBA" id="ARBA00022723"/>
    </source>
</evidence>
<dbReference type="GO" id="GO:0071500">
    <property type="term" value="P:cellular response to nitrosative stress"/>
    <property type="evidence" value="ECO:0007669"/>
    <property type="project" value="TreeGrafter"/>
</dbReference>
<evidence type="ECO:0000256" key="3">
    <source>
        <dbReference type="ARBA" id="ARBA00022448"/>
    </source>
</evidence>
<dbReference type="InterPro" id="IPR012292">
    <property type="entry name" value="Globin/Proto"/>
</dbReference>
<name>A0A8J2ZSM7_9BACL</name>
<feature type="binding site" evidence="15">
    <location>
        <begin position="206"/>
        <end position="209"/>
    </location>
    <ligand>
        <name>FAD</name>
        <dbReference type="ChEBI" id="CHEBI:57692"/>
    </ligand>
</feature>
<dbReference type="GO" id="GO:0009636">
    <property type="term" value="P:response to toxic substance"/>
    <property type="evidence" value="ECO:0007669"/>
    <property type="project" value="UniProtKB-KW"/>
</dbReference>
<feature type="binding site" evidence="15">
    <location>
        <position position="190"/>
    </location>
    <ligand>
        <name>FAD</name>
        <dbReference type="ChEBI" id="CHEBI:57692"/>
    </ligand>
</feature>
<dbReference type="NCBIfam" id="NF009805">
    <property type="entry name" value="PRK13289.1"/>
    <property type="match status" value="1"/>
</dbReference>
<dbReference type="Gene3D" id="3.40.50.80">
    <property type="entry name" value="Nucleotide-binding domain of ferredoxin-NADP reductase (FNR) module"/>
    <property type="match status" value="1"/>
</dbReference>
<dbReference type="GO" id="GO:0046210">
    <property type="term" value="P:nitric oxide catabolic process"/>
    <property type="evidence" value="ECO:0007669"/>
    <property type="project" value="TreeGrafter"/>
</dbReference>
<dbReference type="EMBL" id="BMFV01000002">
    <property type="protein sequence ID" value="GGH75622.1"/>
    <property type="molecule type" value="Genomic_DNA"/>
</dbReference>
<dbReference type="SUPFAM" id="SSF63380">
    <property type="entry name" value="Riboflavin synthase domain-like"/>
    <property type="match status" value="1"/>
</dbReference>
<evidence type="ECO:0000256" key="1">
    <source>
        <dbReference type="ARBA" id="ARBA00006401"/>
    </source>
</evidence>
<dbReference type="PANTHER" id="PTHR43396">
    <property type="entry name" value="FLAVOHEMOPROTEIN"/>
    <property type="match status" value="1"/>
</dbReference>
<evidence type="ECO:0000256" key="6">
    <source>
        <dbReference type="ARBA" id="ARBA00022630"/>
    </source>
</evidence>
<evidence type="ECO:0000256" key="9">
    <source>
        <dbReference type="ARBA" id="ARBA00022857"/>
    </source>
</evidence>
<evidence type="ECO:0000256" key="15">
    <source>
        <dbReference type="HAMAP-Rule" id="MF_01252"/>
    </source>
</evidence>
<comment type="catalytic activity">
    <reaction evidence="14 15">
        <text>2 nitric oxide + NADPH + 2 O2 = 2 nitrate + NADP(+) + H(+)</text>
        <dbReference type="Rhea" id="RHEA:19465"/>
        <dbReference type="ChEBI" id="CHEBI:15378"/>
        <dbReference type="ChEBI" id="CHEBI:15379"/>
        <dbReference type="ChEBI" id="CHEBI:16480"/>
        <dbReference type="ChEBI" id="CHEBI:17632"/>
        <dbReference type="ChEBI" id="CHEBI:57783"/>
        <dbReference type="ChEBI" id="CHEBI:58349"/>
        <dbReference type="EC" id="1.14.12.17"/>
    </reaction>
</comment>
<accession>A0A8J2ZSM7</accession>
<dbReference type="Gene3D" id="1.10.490.10">
    <property type="entry name" value="Globins"/>
    <property type="match status" value="1"/>
</dbReference>
<keyword evidence="9 15" id="KW-0521">NADP</keyword>
<dbReference type="GO" id="GO:0005344">
    <property type="term" value="F:oxygen carrier activity"/>
    <property type="evidence" value="ECO:0007669"/>
    <property type="project" value="UniProtKB-UniRule"/>
</dbReference>
<dbReference type="CDD" id="cd14777">
    <property type="entry name" value="Yhb1-globin-like"/>
    <property type="match status" value="1"/>
</dbReference>
<evidence type="ECO:0000313" key="19">
    <source>
        <dbReference type="Proteomes" id="UP000656813"/>
    </source>
</evidence>
<organism evidence="18 19">
    <name type="scientific">Pullulanibacillus pueri</name>
    <dbReference type="NCBI Taxonomy" id="1437324"/>
    <lineage>
        <taxon>Bacteria</taxon>
        <taxon>Bacillati</taxon>
        <taxon>Bacillota</taxon>
        <taxon>Bacilli</taxon>
        <taxon>Bacillales</taxon>
        <taxon>Sporolactobacillaceae</taxon>
        <taxon>Pullulanibacillus</taxon>
    </lineage>
</organism>
<dbReference type="InterPro" id="IPR001709">
    <property type="entry name" value="Flavoprot_Pyr_Nucl_cyt_Rdtase"/>
</dbReference>
<evidence type="ECO:0000256" key="10">
    <source>
        <dbReference type="ARBA" id="ARBA00023002"/>
    </source>
</evidence>
<evidence type="ECO:0000256" key="5">
    <source>
        <dbReference type="ARBA" id="ARBA00022621"/>
    </source>
</evidence>
<dbReference type="PANTHER" id="PTHR43396:SF3">
    <property type="entry name" value="FLAVOHEMOPROTEIN"/>
    <property type="match status" value="1"/>
</dbReference>
<dbReference type="InterPro" id="IPR017938">
    <property type="entry name" value="Riboflavin_synthase-like_b-brl"/>
</dbReference>
<comment type="similarity">
    <text evidence="1 15">In the C-terminal section; belongs to the flavoprotein pyridine nucleotide cytochrome reductase family.</text>
</comment>
<evidence type="ECO:0000256" key="13">
    <source>
        <dbReference type="ARBA" id="ARBA00048649"/>
    </source>
</evidence>
<keyword evidence="5 15" id="KW-0561">Oxygen transport</keyword>
<dbReference type="EC" id="1.14.12.17" evidence="15"/>
<keyword evidence="11 15" id="KW-0408">Iron</keyword>
<keyword evidence="19" id="KW-1185">Reference proteome</keyword>
<evidence type="ECO:0000313" key="18">
    <source>
        <dbReference type="EMBL" id="GGH75622.1"/>
    </source>
</evidence>
<evidence type="ECO:0000256" key="12">
    <source>
        <dbReference type="ARBA" id="ARBA00023027"/>
    </source>
</evidence>
<dbReference type="Proteomes" id="UP000656813">
    <property type="component" value="Unassembled WGS sequence"/>
</dbReference>
<gene>
    <name evidence="15 18" type="primary">hmp</name>
    <name evidence="18" type="ORF">GCM10007096_05030</name>
</gene>
<comment type="cofactor">
    <cofactor evidence="15">
        <name>heme b</name>
        <dbReference type="ChEBI" id="CHEBI:60344"/>
    </cofactor>
    <text evidence="15">Binds 1 heme b (iron(II)-protoporphyrin IX) group per subunit.</text>
</comment>
<dbReference type="SUPFAM" id="SSF52343">
    <property type="entry name" value="Ferredoxin reductase-like, C-terminal NADP-linked domain"/>
    <property type="match status" value="1"/>
</dbReference>
<keyword evidence="3 15" id="KW-0813">Transport</keyword>
<feature type="binding site" description="proximal binding residue" evidence="15">
    <location>
        <position position="85"/>
    </location>
    <ligand>
        <name>heme b</name>
        <dbReference type="ChEBI" id="CHEBI:60344"/>
    </ligand>
    <ligandPart>
        <name>Fe</name>
        <dbReference type="ChEBI" id="CHEBI:18248"/>
    </ligandPart>
</feature>
<evidence type="ECO:0000259" key="17">
    <source>
        <dbReference type="PROSITE" id="PS51384"/>
    </source>
</evidence>
<comment type="catalytic activity">
    <reaction evidence="13 15">
        <text>2 nitric oxide + NADH + 2 O2 = 2 nitrate + NAD(+) + H(+)</text>
        <dbReference type="Rhea" id="RHEA:19469"/>
        <dbReference type="ChEBI" id="CHEBI:15378"/>
        <dbReference type="ChEBI" id="CHEBI:15379"/>
        <dbReference type="ChEBI" id="CHEBI:16480"/>
        <dbReference type="ChEBI" id="CHEBI:17632"/>
        <dbReference type="ChEBI" id="CHEBI:57540"/>
        <dbReference type="ChEBI" id="CHEBI:57945"/>
        <dbReference type="EC" id="1.14.12.17"/>
    </reaction>
</comment>
<dbReference type="FunFam" id="2.40.30.10:FF:000034">
    <property type="entry name" value="Flavohemoprotein"/>
    <property type="match status" value="1"/>
</dbReference>
<feature type="domain" description="FAD-binding FR-type" evidence="17">
    <location>
        <begin position="152"/>
        <end position="263"/>
    </location>
</feature>
<dbReference type="PRINTS" id="PR00371">
    <property type="entry name" value="FPNCR"/>
</dbReference>
<feature type="binding site" evidence="15">
    <location>
        <begin position="397"/>
        <end position="400"/>
    </location>
    <ligand>
        <name>FAD</name>
        <dbReference type="ChEBI" id="CHEBI:57692"/>
    </ligand>
</feature>
<dbReference type="InterPro" id="IPR023950">
    <property type="entry name" value="Hmp"/>
</dbReference>
<evidence type="ECO:0000256" key="14">
    <source>
        <dbReference type="ARBA" id="ARBA00049433"/>
    </source>
</evidence>
<feature type="site" description="Influences the redox potential of the prosthetic heme and FAD groups" evidence="15">
    <location>
        <position position="84"/>
    </location>
</feature>
<feature type="domain" description="Globin" evidence="16">
    <location>
        <begin position="1"/>
        <end position="138"/>
    </location>
</feature>
<comment type="domain">
    <text evidence="15">Consists of two distinct domains; an N-terminal heme-containing oxygen-binding domain and a C-terminal reductase domain with binding sites for FAD and NAD(P)H.</text>
</comment>
<reference evidence="18" key="1">
    <citation type="journal article" date="2014" name="Int. J. Syst. Evol. Microbiol.">
        <title>Complete genome sequence of Corynebacterium casei LMG S-19264T (=DSM 44701T), isolated from a smear-ripened cheese.</title>
        <authorList>
            <consortium name="US DOE Joint Genome Institute (JGI-PGF)"/>
            <person name="Walter F."/>
            <person name="Albersmeier A."/>
            <person name="Kalinowski J."/>
            <person name="Ruckert C."/>
        </authorList>
    </citation>
    <scope>NUCLEOTIDE SEQUENCE</scope>
    <source>
        <strain evidence="18">CGMCC 1.12777</strain>
    </source>
</reference>
<keyword evidence="6 15" id="KW-0285">Flavoprotein</keyword>
<dbReference type="Pfam" id="PF00042">
    <property type="entry name" value="Globin"/>
    <property type="match status" value="1"/>
</dbReference>
<feature type="active site" description="Charge relay system" evidence="15">
    <location>
        <position position="95"/>
    </location>
</feature>
<dbReference type="FunFam" id="3.40.50.80:FF:000010">
    <property type="entry name" value="Flavohemoprotein"/>
    <property type="match status" value="1"/>
</dbReference>
<dbReference type="Pfam" id="PF00970">
    <property type="entry name" value="FAD_binding_6"/>
    <property type="match status" value="1"/>
</dbReference>
<evidence type="ECO:0000256" key="2">
    <source>
        <dbReference type="ARBA" id="ARBA00008414"/>
    </source>
</evidence>
<dbReference type="InterPro" id="IPR017927">
    <property type="entry name" value="FAD-bd_FR_type"/>
</dbReference>
<dbReference type="InterPro" id="IPR039261">
    <property type="entry name" value="FNR_nucleotide-bd"/>
</dbReference>
<evidence type="ECO:0000256" key="4">
    <source>
        <dbReference type="ARBA" id="ARBA00022617"/>
    </source>
</evidence>
<evidence type="ECO:0000256" key="11">
    <source>
        <dbReference type="ARBA" id="ARBA00023004"/>
    </source>
</evidence>
<dbReference type="GO" id="GO:0008941">
    <property type="term" value="F:nitric oxide dioxygenase NAD(P)H activity"/>
    <property type="evidence" value="ECO:0007669"/>
    <property type="project" value="UniProtKB-UniRule"/>
</dbReference>
<dbReference type="CDD" id="cd06184">
    <property type="entry name" value="flavohem_like_fad_nad_binding"/>
    <property type="match status" value="1"/>
</dbReference>
<dbReference type="FunFam" id="1.10.490.10:FF:000003">
    <property type="entry name" value="Flavohemoprotein"/>
    <property type="match status" value="1"/>
</dbReference>
<dbReference type="AlphaFoldDB" id="A0A8J2ZSM7"/>
<keyword evidence="4 15" id="KW-0349">Heme</keyword>
<feature type="site" description="Influences the redox potential of the prosthetic heme and FAD groups" evidence="15">
    <location>
        <position position="396"/>
    </location>
</feature>
<dbReference type="RefSeq" id="WP_188495739.1">
    <property type="nucleotide sequence ID" value="NZ_BMFV01000002.1"/>
</dbReference>
<dbReference type="PROSITE" id="PS51384">
    <property type="entry name" value="FAD_FR"/>
    <property type="match status" value="1"/>
</dbReference>
<dbReference type="SUPFAM" id="SSF46458">
    <property type="entry name" value="Globin-like"/>
    <property type="match status" value="1"/>
</dbReference>
<comment type="cofactor">
    <cofactor evidence="15">
        <name>FAD</name>
        <dbReference type="ChEBI" id="CHEBI:57692"/>
    </cofactor>
    <text evidence="15">Binds 1 FAD per subunit.</text>
</comment>
<dbReference type="InterPro" id="IPR000971">
    <property type="entry name" value="Globin"/>
</dbReference>
<keyword evidence="7 15" id="KW-0479">Metal-binding</keyword>
<keyword evidence="8 15" id="KW-0274">FAD</keyword>
<dbReference type="GO" id="GO:0019825">
    <property type="term" value="F:oxygen binding"/>
    <property type="evidence" value="ECO:0007669"/>
    <property type="project" value="InterPro"/>
</dbReference>
<dbReference type="GO" id="GO:0046872">
    <property type="term" value="F:metal ion binding"/>
    <property type="evidence" value="ECO:0007669"/>
    <property type="project" value="UniProtKB-KW"/>
</dbReference>
<dbReference type="InterPro" id="IPR008333">
    <property type="entry name" value="Cbr1-like_FAD-bd_dom"/>
</dbReference>
<comment type="caution">
    <text evidence="18">The sequence shown here is derived from an EMBL/GenBank/DDBJ whole genome shotgun (WGS) entry which is preliminary data.</text>
</comment>
<comment type="similarity">
    <text evidence="2 15">Belongs to the globin family. Two-domain flavohemoproteins subfamily.</text>
</comment>
<sequence length="404" mass="45812">MLDSKTIETIKSTVPVLEDKGVEITKRFYKLLFENHPELLNIFNHANQKQGRQQTALANAVYQAAKHIDHLENILPAVKQIAHKHRSLGIKPEQYPIVGENLLLAIQQVVGLQADDPIIQAWAEAYGVIADVFINVEKEMYQAAEEQPGGWKGFRNFVVAKKVKESDVITSFYLQAEDRKPIAAYEPGQYISVKVAIPGAEYTQIRQYSLSDSPNKDYYRMSVKKEVGTEVKPDGIISNYLHDFLNEGDLLPLSAPAGDFTLDTNKDIPVVLIAGGVGLTPMISMLNHLSEQYPHRPVTFIQAAKNSQIHAMREHVVKLTQEKNNVRSFFIYDSPTEEDRKRQLYDKEGHIDLDWLHSVIEDKESDFYFCGPVPFMETVNKALQTWGVKEDNIHFEFFGPAISI</sequence>
<feature type="active site" description="Charge relay system" evidence="15">
    <location>
        <position position="137"/>
    </location>
</feature>
<dbReference type="Pfam" id="PF00175">
    <property type="entry name" value="NAD_binding_1"/>
    <property type="match status" value="1"/>
</dbReference>
<keyword evidence="15" id="KW-0216">Detoxification</keyword>
<dbReference type="PROSITE" id="PS01033">
    <property type="entry name" value="GLOBIN"/>
    <property type="match status" value="1"/>
</dbReference>
<keyword evidence="10 15" id="KW-0560">Oxidoreductase</keyword>
<comment type="function">
    <text evidence="15">Is involved in NO detoxification in an aerobic process, termed nitric oxide dioxygenase (NOD) reaction that utilizes O(2) and NAD(P)H to convert NO to nitrate, which protects the bacterium from various noxious nitrogen compounds. Therefore, plays a central role in the inducible response to nitrosative stress.</text>
</comment>
<dbReference type="GO" id="GO:0071949">
    <property type="term" value="F:FAD binding"/>
    <property type="evidence" value="ECO:0007669"/>
    <property type="project" value="InterPro"/>
</dbReference>
<protein>
    <recommendedName>
        <fullName evidence="15">Flavohemoprotein</fullName>
    </recommendedName>
    <alternativeName>
        <fullName evidence="15">Flavohemoglobin</fullName>
    </alternativeName>
    <alternativeName>
        <fullName evidence="15">Hemoglobin-like protein</fullName>
    </alternativeName>
    <alternativeName>
        <fullName evidence="15">Nitric oxide dioxygenase</fullName>
        <shortName evidence="15">NO oxygenase</shortName>
        <shortName evidence="15">NOD</shortName>
        <ecNumber evidence="15">1.14.12.17</ecNumber>
    </alternativeName>
</protein>
<feature type="site" description="Involved in heme-bound ligand stabilization and O-O bond activation" evidence="15">
    <location>
        <position position="29"/>
    </location>
</feature>
<reference evidence="18" key="2">
    <citation type="submission" date="2020-09" db="EMBL/GenBank/DDBJ databases">
        <authorList>
            <person name="Sun Q."/>
            <person name="Zhou Y."/>
        </authorList>
    </citation>
    <scope>NUCLEOTIDE SEQUENCE</scope>
    <source>
        <strain evidence="18">CGMCC 1.12777</strain>
    </source>
</reference>
<evidence type="ECO:0000256" key="8">
    <source>
        <dbReference type="ARBA" id="ARBA00022827"/>
    </source>
</evidence>
<evidence type="ECO:0000259" key="16">
    <source>
        <dbReference type="PROSITE" id="PS01033"/>
    </source>
</evidence>
<keyword evidence="12 15" id="KW-0520">NAD</keyword>
<dbReference type="Gene3D" id="2.40.30.10">
    <property type="entry name" value="Translation factors"/>
    <property type="match status" value="1"/>
</dbReference>
<dbReference type="GO" id="GO:0020037">
    <property type="term" value="F:heme binding"/>
    <property type="evidence" value="ECO:0007669"/>
    <property type="project" value="InterPro"/>
</dbReference>
<dbReference type="InterPro" id="IPR001433">
    <property type="entry name" value="OxRdtase_FAD/NAD-bd"/>
</dbReference>